<reference evidence="2 3" key="1">
    <citation type="submission" date="2020-07" db="EMBL/GenBank/DDBJ databases">
        <title>Comparative genomics of pyrophilous fungi reveals a link between fire events and developmental genes.</title>
        <authorList>
            <consortium name="DOE Joint Genome Institute"/>
            <person name="Steindorff A.S."/>
            <person name="Carver A."/>
            <person name="Calhoun S."/>
            <person name="Stillman K."/>
            <person name="Liu H."/>
            <person name="Lipzen A."/>
            <person name="Pangilinan J."/>
            <person name="Labutti K."/>
            <person name="Bruns T.D."/>
            <person name="Grigoriev I.V."/>
        </authorList>
    </citation>
    <scope>NUCLEOTIDE SEQUENCE [LARGE SCALE GENOMIC DNA]</scope>
    <source>
        <strain evidence="2 3">CBS 144469</strain>
    </source>
</reference>
<feature type="transmembrane region" description="Helical" evidence="1">
    <location>
        <begin position="94"/>
        <end position="111"/>
    </location>
</feature>
<dbReference type="EMBL" id="JACGCI010000126">
    <property type="protein sequence ID" value="KAF6744163.1"/>
    <property type="molecule type" value="Genomic_DNA"/>
</dbReference>
<evidence type="ECO:0000313" key="3">
    <source>
        <dbReference type="Proteomes" id="UP000521943"/>
    </source>
</evidence>
<keyword evidence="1" id="KW-0472">Membrane</keyword>
<feature type="transmembrane region" description="Helical" evidence="1">
    <location>
        <begin position="20"/>
        <end position="43"/>
    </location>
</feature>
<feature type="transmembrane region" description="Helical" evidence="1">
    <location>
        <begin position="163"/>
        <end position="183"/>
    </location>
</feature>
<accession>A0A8H6HBZ0</accession>
<organism evidence="2 3">
    <name type="scientific">Ephemerocybe angulata</name>
    <dbReference type="NCBI Taxonomy" id="980116"/>
    <lineage>
        <taxon>Eukaryota</taxon>
        <taxon>Fungi</taxon>
        <taxon>Dikarya</taxon>
        <taxon>Basidiomycota</taxon>
        <taxon>Agaricomycotina</taxon>
        <taxon>Agaricomycetes</taxon>
        <taxon>Agaricomycetidae</taxon>
        <taxon>Agaricales</taxon>
        <taxon>Agaricineae</taxon>
        <taxon>Psathyrellaceae</taxon>
        <taxon>Ephemerocybe</taxon>
    </lineage>
</organism>
<name>A0A8H6HBZ0_9AGAR</name>
<dbReference type="OrthoDB" id="3346544at2759"/>
<evidence type="ECO:0000256" key="1">
    <source>
        <dbReference type="SAM" id="Phobius"/>
    </source>
</evidence>
<sequence>MLSPTGVPVGYLRMAAYWDNYAHVVLNGIMIWIADALVIYRCYVIWGNNVYVIILPTLLSLAAMAINITLYVWWIRQWTSYKGVEPFVNLAYPLPFAQNILTTGLITWKIIRQHRRSQSSGLVTAPTNMSLLTVARIIVESAMLYTLLLLIMIILYFDGNPVQFTIRGSLIPSIGIVFLLIAIRVDAARDQPSEYAGSDSSVPPWVLNSNPVFRPSLVIPANGDETSDAGEVELQMWSSQGPKAGLTEV</sequence>
<dbReference type="Proteomes" id="UP000521943">
    <property type="component" value="Unassembled WGS sequence"/>
</dbReference>
<evidence type="ECO:0000313" key="2">
    <source>
        <dbReference type="EMBL" id="KAF6744163.1"/>
    </source>
</evidence>
<keyword evidence="1" id="KW-0812">Transmembrane</keyword>
<keyword evidence="3" id="KW-1185">Reference proteome</keyword>
<dbReference type="AlphaFoldDB" id="A0A8H6HBZ0"/>
<feature type="transmembrane region" description="Helical" evidence="1">
    <location>
        <begin position="131"/>
        <end position="157"/>
    </location>
</feature>
<feature type="transmembrane region" description="Helical" evidence="1">
    <location>
        <begin position="50"/>
        <end position="74"/>
    </location>
</feature>
<comment type="caution">
    <text evidence="2">The sequence shown here is derived from an EMBL/GenBank/DDBJ whole genome shotgun (WGS) entry which is preliminary data.</text>
</comment>
<gene>
    <name evidence="2" type="ORF">DFP72DRAFT_87940</name>
</gene>
<keyword evidence="1" id="KW-1133">Transmembrane helix</keyword>
<protein>
    <submittedName>
        <fullName evidence="2">Uncharacterized protein</fullName>
    </submittedName>
</protein>
<proteinExistence type="predicted"/>